<sequence length="238" mass="25674">VDPSGEKVTAREAHALLGLTAHPLPNGAVRVTDRTGEAVEAEPPRAAAPLAVSHSGQGTARPAAWEVSDWLSARLGRPVRLVWQDDESRRPIRAELGGRPGDVNSLSDAAPLLLTTDASLGRLNEWLAESGAEAIGHDRFRPNVVVDGGVAFAEDVWEAVTIGTVPFRRTMVCDRCVMTTIDRDSLRTSKEPIRTLARFRKWDGQTWFGLRLTPVLPVPADAVLRLGDAVLATEGRLG</sequence>
<dbReference type="PANTHER" id="PTHR14237">
    <property type="entry name" value="MOLYBDOPTERIN COFACTOR SULFURASE MOSC"/>
    <property type="match status" value="1"/>
</dbReference>
<dbReference type="GO" id="GO:0030151">
    <property type="term" value="F:molybdenum ion binding"/>
    <property type="evidence" value="ECO:0007669"/>
    <property type="project" value="InterPro"/>
</dbReference>
<dbReference type="EMBL" id="AWQS01000548">
    <property type="protein sequence ID" value="EWT03230.1"/>
    <property type="molecule type" value="Genomic_DNA"/>
</dbReference>
<dbReference type="SUPFAM" id="SSF141673">
    <property type="entry name" value="MOSC N-terminal domain-like"/>
    <property type="match status" value="1"/>
</dbReference>
<evidence type="ECO:0000313" key="2">
    <source>
        <dbReference type="EMBL" id="EWT03230.1"/>
    </source>
</evidence>
<dbReference type="AlphaFoldDB" id="W9GAY1"/>
<organism evidence="2 3">
    <name type="scientific">Intrasporangium chromatireducens Q5-1</name>
    <dbReference type="NCBI Taxonomy" id="584657"/>
    <lineage>
        <taxon>Bacteria</taxon>
        <taxon>Bacillati</taxon>
        <taxon>Actinomycetota</taxon>
        <taxon>Actinomycetes</taxon>
        <taxon>Micrococcales</taxon>
        <taxon>Intrasporangiaceae</taxon>
        <taxon>Intrasporangium</taxon>
    </lineage>
</organism>
<dbReference type="GO" id="GO:0030170">
    <property type="term" value="F:pyridoxal phosphate binding"/>
    <property type="evidence" value="ECO:0007669"/>
    <property type="project" value="InterPro"/>
</dbReference>
<keyword evidence="3" id="KW-1185">Reference proteome</keyword>
<dbReference type="Pfam" id="PF03473">
    <property type="entry name" value="MOSC"/>
    <property type="match status" value="1"/>
</dbReference>
<dbReference type="SUPFAM" id="SSF50800">
    <property type="entry name" value="PK beta-barrel domain-like"/>
    <property type="match status" value="1"/>
</dbReference>
<dbReference type="Proteomes" id="UP000019494">
    <property type="component" value="Unassembled WGS sequence"/>
</dbReference>
<name>W9GAY1_9MICO</name>
<reference evidence="3" key="1">
    <citation type="submission" date="2013-08" db="EMBL/GenBank/DDBJ databases">
        <title>Intrasporangium oryzae NRRL B-24470.</title>
        <authorList>
            <person name="Liu H."/>
            <person name="Wang G."/>
        </authorList>
    </citation>
    <scope>NUCLEOTIDE SEQUENCE [LARGE SCALE GENOMIC DNA]</scope>
    <source>
        <strain evidence="3">Q5-1</strain>
    </source>
</reference>
<gene>
    <name evidence="2" type="ORF">N864_19925</name>
</gene>
<dbReference type="PANTHER" id="PTHR14237:SF19">
    <property type="entry name" value="MITOCHONDRIAL AMIDOXIME REDUCING COMPONENT 1"/>
    <property type="match status" value="1"/>
</dbReference>
<accession>W9GAY1</accession>
<dbReference type="InterPro" id="IPR005302">
    <property type="entry name" value="MoCF_Sase_C"/>
</dbReference>
<dbReference type="InterPro" id="IPR011037">
    <property type="entry name" value="Pyrv_Knase-like_insert_dom_sf"/>
</dbReference>
<dbReference type="RefSeq" id="WP_034722987.1">
    <property type="nucleotide sequence ID" value="NZ_AWQS01000548.1"/>
</dbReference>
<dbReference type="PROSITE" id="PS51340">
    <property type="entry name" value="MOSC"/>
    <property type="match status" value="1"/>
</dbReference>
<protein>
    <submittedName>
        <fullName evidence="2">Sulfurase</fullName>
    </submittedName>
</protein>
<feature type="non-terminal residue" evidence="2">
    <location>
        <position position="1"/>
    </location>
</feature>
<proteinExistence type="predicted"/>
<dbReference type="PATRIC" id="fig|584657.3.peg.4410"/>
<evidence type="ECO:0000259" key="1">
    <source>
        <dbReference type="PROSITE" id="PS51340"/>
    </source>
</evidence>
<dbReference type="GO" id="GO:0003824">
    <property type="term" value="F:catalytic activity"/>
    <property type="evidence" value="ECO:0007669"/>
    <property type="project" value="InterPro"/>
</dbReference>
<comment type="caution">
    <text evidence="2">The sequence shown here is derived from an EMBL/GenBank/DDBJ whole genome shotgun (WGS) entry which is preliminary data.</text>
</comment>
<dbReference type="OrthoDB" id="9793178at2"/>
<evidence type="ECO:0000313" key="3">
    <source>
        <dbReference type="Proteomes" id="UP000019494"/>
    </source>
</evidence>
<feature type="domain" description="MOSC" evidence="1">
    <location>
        <begin position="86"/>
        <end position="233"/>
    </location>
</feature>